<proteinExistence type="predicted"/>
<keyword evidence="4" id="KW-1185">Reference proteome</keyword>
<dbReference type="InterPro" id="IPR045340">
    <property type="entry name" value="DUF6533"/>
</dbReference>
<dbReference type="AlphaFoldDB" id="A0A1B7MGG9"/>
<dbReference type="Proteomes" id="UP000092154">
    <property type="component" value="Unassembled WGS sequence"/>
</dbReference>
<feature type="transmembrane region" description="Helical" evidence="1">
    <location>
        <begin position="20"/>
        <end position="40"/>
    </location>
</feature>
<gene>
    <name evidence="3" type="ORF">K503DRAFT_57851</name>
</gene>
<accession>A0A1B7MGG9</accession>
<sequence length="157" mass="18011">MTVVSNDPIWWPVINSYRIFSYFEVASFIAVIYDWVLTFGQEIELYCSLRMFATVTDCHYHHTHKPFLTISITILGNIPLVSVIHTNGVSTIVYVVSQWITVITNAMLGVIMIIRLHAMYQQSRHMLIFLVLIFLIVQISCGIMTAVINSQITWGKL</sequence>
<feature type="domain" description="DUF6533" evidence="2">
    <location>
        <begin position="22"/>
        <end position="51"/>
    </location>
</feature>
<keyword evidence="1" id="KW-0812">Transmembrane</keyword>
<dbReference type="InParanoid" id="A0A1B7MGG9"/>
<feature type="transmembrane region" description="Helical" evidence="1">
    <location>
        <begin position="92"/>
        <end position="114"/>
    </location>
</feature>
<keyword evidence="1" id="KW-1133">Transmembrane helix</keyword>
<evidence type="ECO:0000313" key="3">
    <source>
        <dbReference type="EMBL" id="OAX31702.1"/>
    </source>
</evidence>
<keyword evidence="1" id="KW-0472">Membrane</keyword>
<organism evidence="3 4">
    <name type="scientific">Rhizopogon vinicolor AM-OR11-026</name>
    <dbReference type="NCBI Taxonomy" id="1314800"/>
    <lineage>
        <taxon>Eukaryota</taxon>
        <taxon>Fungi</taxon>
        <taxon>Dikarya</taxon>
        <taxon>Basidiomycota</taxon>
        <taxon>Agaricomycotina</taxon>
        <taxon>Agaricomycetes</taxon>
        <taxon>Agaricomycetidae</taxon>
        <taxon>Boletales</taxon>
        <taxon>Suillineae</taxon>
        <taxon>Rhizopogonaceae</taxon>
        <taxon>Rhizopogon</taxon>
    </lineage>
</organism>
<evidence type="ECO:0000313" key="4">
    <source>
        <dbReference type="Proteomes" id="UP000092154"/>
    </source>
</evidence>
<dbReference type="Pfam" id="PF20151">
    <property type="entry name" value="DUF6533"/>
    <property type="match status" value="1"/>
</dbReference>
<dbReference type="EMBL" id="KV449282">
    <property type="protein sequence ID" value="OAX31702.1"/>
    <property type="molecule type" value="Genomic_DNA"/>
</dbReference>
<name>A0A1B7MGG9_9AGAM</name>
<evidence type="ECO:0000256" key="1">
    <source>
        <dbReference type="SAM" id="Phobius"/>
    </source>
</evidence>
<feature type="transmembrane region" description="Helical" evidence="1">
    <location>
        <begin position="126"/>
        <end position="148"/>
    </location>
</feature>
<evidence type="ECO:0000259" key="2">
    <source>
        <dbReference type="Pfam" id="PF20151"/>
    </source>
</evidence>
<protein>
    <recommendedName>
        <fullName evidence="2">DUF6533 domain-containing protein</fullName>
    </recommendedName>
</protein>
<reference evidence="3 4" key="1">
    <citation type="submission" date="2016-06" db="EMBL/GenBank/DDBJ databases">
        <title>Comparative genomics of the ectomycorrhizal sister species Rhizopogon vinicolor and Rhizopogon vesiculosus (Basidiomycota: Boletales) reveals a divergence of the mating type B locus.</title>
        <authorList>
            <consortium name="DOE Joint Genome Institute"/>
            <person name="Mujic A.B."/>
            <person name="Kuo A."/>
            <person name="Tritt A."/>
            <person name="Lipzen A."/>
            <person name="Chen C."/>
            <person name="Johnson J."/>
            <person name="Sharma A."/>
            <person name="Barry K."/>
            <person name="Grigoriev I.V."/>
            <person name="Spatafora J.W."/>
        </authorList>
    </citation>
    <scope>NUCLEOTIDE SEQUENCE [LARGE SCALE GENOMIC DNA]</scope>
    <source>
        <strain evidence="3 4">AM-OR11-026</strain>
    </source>
</reference>